<accession>A7MMN9</accession>
<dbReference type="EMBL" id="CP000783">
    <property type="protein sequence ID" value="ABU77206.1"/>
    <property type="molecule type" value="Genomic_DNA"/>
</dbReference>
<evidence type="ECO:0000313" key="1">
    <source>
        <dbReference type="EMBL" id="ABU77206.1"/>
    </source>
</evidence>
<reference evidence="1 2" key="1">
    <citation type="journal article" date="2010" name="PLoS ONE">
        <title>Genome sequence of Cronobacter sakazakii BAA-894 and comparative genomic hybridization analysis with other Cronobacter species.</title>
        <authorList>
            <person name="Kucerova E."/>
            <person name="Clifton S.W."/>
            <person name="Xia X.Q."/>
            <person name="Long F."/>
            <person name="Porwollik S."/>
            <person name="Fulton L."/>
            <person name="Fronick C."/>
            <person name="Minx P."/>
            <person name="Kyung K."/>
            <person name="Warren W."/>
            <person name="Fulton R."/>
            <person name="Feng D."/>
            <person name="Wollam A."/>
            <person name="Shah N."/>
            <person name="Bhonagiri V."/>
            <person name="Nash W.E."/>
            <person name="Hallsworth-Pepin K."/>
            <person name="Wilson R.K."/>
            <person name="McClelland M."/>
            <person name="Forsythe S.J."/>
        </authorList>
    </citation>
    <scope>NUCLEOTIDE SEQUENCE [LARGE SCALE GENOMIC DNA]</scope>
    <source>
        <strain evidence="1 2">ATCC BAA-894</strain>
    </source>
</reference>
<sequence length="50" mass="5648">MKLNNVIPPDNVHHRSAKSLPYSLTFIVSLSLDEKPQQKIVRTAPHIEPS</sequence>
<protein>
    <submittedName>
        <fullName evidence="1">Uncharacterized protein</fullName>
    </submittedName>
</protein>
<evidence type="ECO:0000313" key="2">
    <source>
        <dbReference type="Proteomes" id="UP000000260"/>
    </source>
</evidence>
<organism evidence="1 2">
    <name type="scientific">Cronobacter sakazakii (strain ATCC BAA-894)</name>
    <name type="common">Enterobacter sakazakii</name>
    <dbReference type="NCBI Taxonomy" id="290339"/>
    <lineage>
        <taxon>Bacteria</taxon>
        <taxon>Pseudomonadati</taxon>
        <taxon>Pseudomonadota</taxon>
        <taxon>Gammaproteobacteria</taxon>
        <taxon>Enterobacterales</taxon>
        <taxon>Enterobacteriaceae</taxon>
        <taxon>Cronobacter</taxon>
    </lineage>
</organism>
<dbReference type="Proteomes" id="UP000000260">
    <property type="component" value="Chromosome"/>
</dbReference>
<name>A7MMN9_CROS8</name>
<dbReference type="AlphaFoldDB" id="A7MMN9"/>
<keyword evidence="2" id="KW-1185">Reference proteome</keyword>
<dbReference type="HOGENOM" id="CLU_3116950_0_0_6"/>
<gene>
    <name evidence="1" type="ordered locus">ESA_01952</name>
</gene>
<proteinExistence type="predicted"/>
<dbReference type="KEGG" id="esa:ESA_01952"/>